<evidence type="ECO:0000313" key="2">
    <source>
        <dbReference type="EMBL" id="MQX52213.1"/>
    </source>
</evidence>
<keyword evidence="1" id="KW-0472">Membrane</keyword>
<protein>
    <recommendedName>
        <fullName evidence="4">Transposase zinc-ribbon domain-containing protein</fullName>
    </recommendedName>
</protein>
<sequence length="77" mass="8986">MTWNNDTRCPYCGHIHEQDYVKSPKRKQIRCLDCRKDFYRSARGSLTFAEMMKPATDTGIILIILIAFVVLNSIFSR</sequence>
<comment type="caution">
    <text evidence="2">The sequence shown here is derived from an EMBL/GenBank/DDBJ whole genome shotgun (WGS) entry which is preliminary data.</text>
</comment>
<proteinExistence type="predicted"/>
<name>A0A6N7LQ56_9GAMM</name>
<dbReference type="EMBL" id="WIRE01000001">
    <property type="protein sequence ID" value="MQX52213.1"/>
    <property type="molecule type" value="Genomic_DNA"/>
</dbReference>
<feature type="transmembrane region" description="Helical" evidence="1">
    <location>
        <begin position="58"/>
        <end position="75"/>
    </location>
</feature>
<organism evidence="2 3">
    <name type="scientific">Alcanivorax sediminis</name>
    <dbReference type="NCBI Taxonomy" id="2663008"/>
    <lineage>
        <taxon>Bacteria</taxon>
        <taxon>Pseudomonadati</taxon>
        <taxon>Pseudomonadota</taxon>
        <taxon>Gammaproteobacteria</taxon>
        <taxon>Oceanospirillales</taxon>
        <taxon>Alcanivoracaceae</taxon>
        <taxon>Alcanivorax</taxon>
    </lineage>
</organism>
<evidence type="ECO:0008006" key="4">
    <source>
        <dbReference type="Google" id="ProtNLM"/>
    </source>
</evidence>
<gene>
    <name evidence="2" type="ORF">GFN93_03070</name>
</gene>
<dbReference type="AlphaFoldDB" id="A0A6N7LQ56"/>
<accession>A0A6N7LQ56</accession>
<evidence type="ECO:0000313" key="3">
    <source>
        <dbReference type="Proteomes" id="UP000469421"/>
    </source>
</evidence>
<reference evidence="2 3" key="1">
    <citation type="submission" date="2019-10" db="EMBL/GenBank/DDBJ databases">
        <title>Alcanivorax sp.PA15-N-34 draft genome sequence.</title>
        <authorList>
            <person name="Liao X."/>
            <person name="Shao Z."/>
        </authorList>
    </citation>
    <scope>NUCLEOTIDE SEQUENCE [LARGE SCALE GENOMIC DNA]</scope>
    <source>
        <strain evidence="2 3">PA15-N-34</strain>
    </source>
</reference>
<keyword evidence="1" id="KW-1133">Transmembrane helix</keyword>
<keyword evidence="3" id="KW-1185">Reference proteome</keyword>
<dbReference type="RefSeq" id="WP_153498943.1">
    <property type="nucleotide sequence ID" value="NZ_WIRE01000001.1"/>
</dbReference>
<dbReference type="Proteomes" id="UP000469421">
    <property type="component" value="Unassembled WGS sequence"/>
</dbReference>
<evidence type="ECO:0000256" key="1">
    <source>
        <dbReference type="SAM" id="Phobius"/>
    </source>
</evidence>
<keyword evidence="1" id="KW-0812">Transmembrane</keyword>